<keyword evidence="4 5" id="KW-0472">Membrane</keyword>
<dbReference type="InterPro" id="IPR011701">
    <property type="entry name" value="MFS"/>
</dbReference>
<dbReference type="GO" id="GO:0005886">
    <property type="term" value="C:plasma membrane"/>
    <property type="evidence" value="ECO:0007669"/>
    <property type="project" value="UniProtKB-SubCell"/>
</dbReference>
<evidence type="ECO:0000313" key="8">
    <source>
        <dbReference type="Proteomes" id="UP000293342"/>
    </source>
</evidence>
<feature type="domain" description="Major facilitator superfamily (MFS) profile" evidence="6">
    <location>
        <begin position="222"/>
        <end position="417"/>
    </location>
</feature>
<evidence type="ECO:0000256" key="4">
    <source>
        <dbReference type="ARBA" id="ARBA00023136"/>
    </source>
</evidence>
<keyword evidence="8" id="KW-1185">Reference proteome</keyword>
<evidence type="ECO:0000259" key="6">
    <source>
        <dbReference type="PROSITE" id="PS50850"/>
    </source>
</evidence>
<reference evidence="7 8" key="1">
    <citation type="submission" date="2019-02" db="EMBL/GenBank/DDBJ databases">
        <title>Kribbella capetownensis sp. nov. and Kribbella speibonae sp. nov., isolated from soil.</title>
        <authorList>
            <person name="Curtis S.M."/>
            <person name="Norton I."/>
            <person name="Everest G.J."/>
            <person name="Meyers P.R."/>
        </authorList>
    </citation>
    <scope>NUCLEOTIDE SEQUENCE [LARGE SCALE GENOMIC DNA]</scope>
    <source>
        <strain evidence="7 8">YM53</strain>
    </source>
</reference>
<feature type="transmembrane region" description="Helical" evidence="5">
    <location>
        <begin position="374"/>
        <end position="398"/>
    </location>
</feature>
<comment type="caution">
    <text evidence="7">The sequence shown here is derived from an EMBL/GenBank/DDBJ whole genome shotgun (WGS) entry which is preliminary data.</text>
</comment>
<evidence type="ECO:0000256" key="5">
    <source>
        <dbReference type="SAM" id="Phobius"/>
    </source>
</evidence>
<evidence type="ECO:0000256" key="2">
    <source>
        <dbReference type="ARBA" id="ARBA00022692"/>
    </source>
</evidence>
<feature type="transmembrane region" description="Helical" evidence="5">
    <location>
        <begin position="97"/>
        <end position="123"/>
    </location>
</feature>
<feature type="transmembrane region" description="Helical" evidence="5">
    <location>
        <begin position="289"/>
        <end position="309"/>
    </location>
</feature>
<dbReference type="OrthoDB" id="3513479at2"/>
<dbReference type="PANTHER" id="PTHR23530:SF1">
    <property type="entry name" value="PERMEASE, MAJOR FACILITATOR SUPERFAMILY-RELATED"/>
    <property type="match status" value="1"/>
</dbReference>
<dbReference type="Gene3D" id="1.20.1250.20">
    <property type="entry name" value="MFS general substrate transporter like domains"/>
    <property type="match status" value="1"/>
</dbReference>
<dbReference type="PANTHER" id="PTHR23530">
    <property type="entry name" value="TRANSPORT PROTEIN-RELATED"/>
    <property type="match status" value="1"/>
</dbReference>
<feature type="transmembrane region" description="Helical" evidence="5">
    <location>
        <begin position="144"/>
        <end position="164"/>
    </location>
</feature>
<dbReference type="GO" id="GO:0022857">
    <property type="term" value="F:transmembrane transporter activity"/>
    <property type="evidence" value="ECO:0007669"/>
    <property type="project" value="InterPro"/>
</dbReference>
<accession>A0A4R0JNC9</accession>
<evidence type="ECO:0000256" key="1">
    <source>
        <dbReference type="ARBA" id="ARBA00004651"/>
    </source>
</evidence>
<keyword evidence="3 5" id="KW-1133">Transmembrane helix</keyword>
<feature type="transmembrane region" description="Helical" evidence="5">
    <location>
        <begin position="71"/>
        <end position="91"/>
    </location>
</feature>
<dbReference type="Pfam" id="PF07690">
    <property type="entry name" value="MFS_1"/>
    <property type="match status" value="1"/>
</dbReference>
<evidence type="ECO:0000256" key="3">
    <source>
        <dbReference type="ARBA" id="ARBA00022989"/>
    </source>
</evidence>
<sequence>MSPERILRTYITLTAVATGASSMIWGINTLFLLDAGLSIGETFAANAFFTVGMMLFEVPTGVVADTVGRRASYLLGAATLFGSTLLYLFLWQHHAPFVAWAGASALLGLGFTFFSGATEAWLVDGLNATGYDGELDAAFAKGQIASGVAMLVGSISGGFLAQWTNLGVPYVVRAVLLAVTFVVAWWSMRDVGFTPKPRVSVAGEMRGILKASLTHGLLNPPVRWLMLAGLFGAGVGVYGFYAAQPYLLQLYGNPNSYAVAGLSAGLVAGAQIVGGASAAYLARLFRRRTTLLLVATGVIVVTLVLIGLVPGFWMALVLLSVWAIMFAAIGPVRQALLNSQIPSAQRATVLSSDNLLASGGGAVIQPTLGRSADVWGYGSAYLISAVIQLLAIPFLLLAGRSWARTSPKPLESLSLPA</sequence>
<feature type="transmembrane region" description="Helical" evidence="5">
    <location>
        <begin position="224"/>
        <end position="244"/>
    </location>
</feature>
<dbReference type="EMBL" id="SJKD01000004">
    <property type="protein sequence ID" value="TCC48741.1"/>
    <property type="molecule type" value="Genomic_DNA"/>
</dbReference>
<organism evidence="7 8">
    <name type="scientific">Kribbella capetownensis</name>
    <dbReference type="NCBI Taxonomy" id="1572659"/>
    <lineage>
        <taxon>Bacteria</taxon>
        <taxon>Bacillati</taxon>
        <taxon>Actinomycetota</taxon>
        <taxon>Actinomycetes</taxon>
        <taxon>Propionibacteriales</taxon>
        <taxon>Kribbellaceae</taxon>
        <taxon>Kribbella</taxon>
    </lineage>
</organism>
<evidence type="ECO:0000313" key="7">
    <source>
        <dbReference type="EMBL" id="TCC48741.1"/>
    </source>
</evidence>
<dbReference type="InterPro" id="IPR020846">
    <property type="entry name" value="MFS_dom"/>
</dbReference>
<dbReference type="Proteomes" id="UP000293342">
    <property type="component" value="Unassembled WGS sequence"/>
</dbReference>
<protein>
    <submittedName>
        <fullName evidence="7">MFS transporter</fullName>
    </submittedName>
</protein>
<proteinExistence type="predicted"/>
<gene>
    <name evidence="7" type="ORF">E0H75_19380</name>
</gene>
<dbReference type="PROSITE" id="PS50850">
    <property type="entry name" value="MFS"/>
    <property type="match status" value="1"/>
</dbReference>
<dbReference type="AlphaFoldDB" id="A0A4R0JNC9"/>
<dbReference type="InterPro" id="IPR053160">
    <property type="entry name" value="MFS_DHA3_Transporter"/>
</dbReference>
<comment type="subcellular location">
    <subcellularLocation>
        <location evidence="1">Cell membrane</location>
        <topology evidence="1">Multi-pass membrane protein</topology>
    </subcellularLocation>
</comment>
<name>A0A4R0JNC9_9ACTN</name>
<dbReference type="InterPro" id="IPR036259">
    <property type="entry name" value="MFS_trans_sf"/>
</dbReference>
<keyword evidence="2 5" id="KW-0812">Transmembrane</keyword>
<feature type="transmembrane region" description="Helical" evidence="5">
    <location>
        <begin position="7"/>
        <end position="31"/>
    </location>
</feature>
<dbReference type="SUPFAM" id="SSF103473">
    <property type="entry name" value="MFS general substrate transporter"/>
    <property type="match status" value="1"/>
</dbReference>
<dbReference type="RefSeq" id="WP_131514980.1">
    <property type="nucleotide sequence ID" value="NZ_SJKD01000004.1"/>
</dbReference>
<feature type="transmembrane region" description="Helical" evidence="5">
    <location>
        <begin position="170"/>
        <end position="188"/>
    </location>
</feature>
<feature type="transmembrane region" description="Helical" evidence="5">
    <location>
        <begin position="43"/>
        <end position="64"/>
    </location>
</feature>
<feature type="transmembrane region" description="Helical" evidence="5">
    <location>
        <begin position="256"/>
        <end position="282"/>
    </location>
</feature>